<reference evidence="1 2" key="1">
    <citation type="submission" date="2015-09" db="EMBL/GenBank/DDBJ databases">
        <title>Trachymyrmex zeteki WGS genome.</title>
        <authorList>
            <person name="Nygaard S."/>
            <person name="Hu H."/>
            <person name="Boomsma J."/>
            <person name="Zhang G."/>
        </authorList>
    </citation>
    <scope>NUCLEOTIDE SEQUENCE [LARGE SCALE GENOMIC DNA]</scope>
    <source>
        <strain evidence="1">Tzet28-1</strain>
        <tissue evidence="1">Whole body</tissue>
    </source>
</reference>
<keyword evidence="2" id="KW-1185">Reference proteome</keyword>
<dbReference type="AlphaFoldDB" id="A0A151WYC1"/>
<dbReference type="EMBL" id="KQ982650">
    <property type="protein sequence ID" value="KYQ52873.1"/>
    <property type="molecule type" value="Genomic_DNA"/>
</dbReference>
<name>A0A151WYC1_9HYME</name>
<evidence type="ECO:0000313" key="1">
    <source>
        <dbReference type="EMBL" id="KYQ52873.1"/>
    </source>
</evidence>
<gene>
    <name evidence="1" type="ORF">ALC60_07951</name>
</gene>
<organism evidence="1 2">
    <name type="scientific">Mycetomoellerius zeteki</name>
    <dbReference type="NCBI Taxonomy" id="64791"/>
    <lineage>
        <taxon>Eukaryota</taxon>
        <taxon>Metazoa</taxon>
        <taxon>Ecdysozoa</taxon>
        <taxon>Arthropoda</taxon>
        <taxon>Hexapoda</taxon>
        <taxon>Insecta</taxon>
        <taxon>Pterygota</taxon>
        <taxon>Neoptera</taxon>
        <taxon>Endopterygota</taxon>
        <taxon>Hymenoptera</taxon>
        <taxon>Apocrita</taxon>
        <taxon>Aculeata</taxon>
        <taxon>Formicoidea</taxon>
        <taxon>Formicidae</taxon>
        <taxon>Myrmicinae</taxon>
        <taxon>Mycetomoellerius</taxon>
    </lineage>
</organism>
<dbReference type="Proteomes" id="UP000075809">
    <property type="component" value="Unassembled WGS sequence"/>
</dbReference>
<evidence type="ECO:0000313" key="2">
    <source>
        <dbReference type="Proteomes" id="UP000075809"/>
    </source>
</evidence>
<sequence length="67" mass="7761">MILRYATPFPGESDGAAPLLHMARARYMGENSTSNRSSEHVYELLQKRVAYQRNDETDFKLDLCFTF</sequence>
<proteinExistence type="predicted"/>
<protein>
    <submittedName>
        <fullName evidence="1">Uncharacterized protein</fullName>
    </submittedName>
</protein>
<accession>A0A151WYC1</accession>